<evidence type="ECO:0000259" key="5">
    <source>
        <dbReference type="Pfam" id="PF00905"/>
    </source>
</evidence>
<dbReference type="InterPro" id="IPR012338">
    <property type="entry name" value="Beta-lactam/transpept-like"/>
</dbReference>
<keyword evidence="4" id="KW-0812">Transmembrane</keyword>
<feature type="domain" description="Penicillin-binding protein dimerisation" evidence="6">
    <location>
        <begin position="66"/>
        <end position="174"/>
    </location>
</feature>
<dbReference type="Gene3D" id="3.40.710.10">
    <property type="entry name" value="DD-peptidase/beta-lactamase superfamily"/>
    <property type="match status" value="1"/>
</dbReference>
<name>A0A7L9RTE2_9PROT</name>
<dbReference type="GO" id="GO:0008658">
    <property type="term" value="F:penicillin binding"/>
    <property type="evidence" value="ECO:0007669"/>
    <property type="project" value="InterPro"/>
</dbReference>
<dbReference type="GO" id="GO:0005886">
    <property type="term" value="C:plasma membrane"/>
    <property type="evidence" value="ECO:0007669"/>
    <property type="project" value="TreeGrafter"/>
</dbReference>
<evidence type="ECO:0000313" key="7">
    <source>
        <dbReference type="EMBL" id="QOL19685.1"/>
    </source>
</evidence>
<dbReference type="Proteomes" id="UP000594001">
    <property type="component" value="Chromosome"/>
</dbReference>
<feature type="transmembrane region" description="Helical" evidence="4">
    <location>
        <begin position="26"/>
        <end position="45"/>
    </location>
</feature>
<proteinExistence type="predicted"/>
<accession>A0A7L9RTE2</accession>
<dbReference type="EC" id="3.4.16.4" evidence="7"/>
<keyword evidence="7" id="KW-0378">Hydrolase</keyword>
<evidence type="ECO:0000259" key="6">
    <source>
        <dbReference type="Pfam" id="PF03717"/>
    </source>
</evidence>
<dbReference type="PANTHER" id="PTHR30627">
    <property type="entry name" value="PEPTIDOGLYCAN D,D-TRANSPEPTIDASE"/>
    <property type="match status" value="1"/>
</dbReference>
<dbReference type="SUPFAM" id="SSF56519">
    <property type="entry name" value="Penicillin binding protein dimerisation domain"/>
    <property type="match status" value="1"/>
</dbReference>
<evidence type="ECO:0000256" key="2">
    <source>
        <dbReference type="ARBA" id="ARBA00022645"/>
    </source>
</evidence>
<dbReference type="Gene3D" id="3.90.1310.10">
    <property type="entry name" value="Penicillin-binding protein 2a (Domain 2)"/>
    <property type="match status" value="1"/>
</dbReference>
<protein>
    <submittedName>
        <fullName evidence="7">Putative peptidoglycan D,D-transpeptidase FtsI</fullName>
        <ecNumber evidence="7">3.4.16.4</ecNumber>
    </submittedName>
</protein>
<keyword evidence="4" id="KW-1133">Transmembrane helix</keyword>
<dbReference type="Pfam" id="PF03717">
    <property type="entry name" value="PBP_dimer"/>
    <property type="match status" value="1"/>
</dbReference>
<evidence type="ECO:0000313" key="8">
    <source>
        <dbReference type="Proteomes" id="UP000594001"/>
    </source>
</evidence>
<dbReference type="SUPFAM" id="SSF56601">
    <property type="entry name" value="beta-lactamase/transpeptidase-like"/>
    <property type="match status" value="1"/>
</dbReference>
<dbReference type="InterPro" id="IPR001460">
    <property type="entry name" value="PCN-bd_Tpept"/>
</dbReference>
<evidence type="ECO:0000256" key="3">
    <source>
        <dbReference type="ARBA" id="ARBA00023136"/>
    </source>
</evidence>
<organism evidence="7 8">
    <name type="scientific">Candidatus Bodocaedibacter vickermanii</name>
    <dbReference type="NCBI Taxonomy" id="2741701"/>
    <lineage>
        <taxon>Bacteria</taxon>
        <taxon>Pseudomonadati</taxon>
        <taxon>Pseudomonadota</taxon>
        <taxon>Alphaproteobacteria</taxon>
        <taxon>Holosporales</taxon>
        <taxon>Candidatus Paracaedibacteraceae</taxon>
        <taxon>Candidatus Bodocaedibacter</taxon>
    </lineage>
</organism>
<dbReference type="InterPro" id="IPR036138">
    <property type="entry name" value="PBP_dimer_sf"/>
</dbReference>
<comment type="subcellular location">
    <subcellularLocation>
        <location evidence="1">Membrane</location>
    </subcellularLocation>
</comment>
<dbReference type="GO" id="GO:0009002">
    <property type="term" value="F:serine-type D-Ala-D-Ala carboxypeptidase activity"/>
    <property type="evidence" value="ECO:0007669"/>
    <property type="project" value="UniProtKB-EC"/>
</dbReference>
<dbReference type="InterPro" id="IPR005311">
    <property type="entry name" value="PBP_dimer"/>
</dbReference>
<evidence type="ECO:0000256" key="1">
    <source>
        <dbReference type="ARBA" id="ARBA00004370"/>
    </source>
</evidence>
<keyword evidence="8" id="KW-1185">Reference proteome</keyword>
<dbReference type="Gene3D" id="3.30.450.330">
    <property type="match status" value="1"/>
</dbReference>
<dbReference type="KEGG" id="pbal:CPBP_00450"/>
<feature type="domain" description="Penicillin-binding protein transpeptidase" evidence="5">
    <location>
        <begin position="228"/>
        <end position="509"/>
    </location>
</feature>
<dbReference type="AlphaFoldDB" id="A0A7L9RTE2"/>
<sequence length="542" mass="59692">MSPQHKDMRSVENVLSTQLKQIRLRLLVLIVAFMSVFMIIQIRLVDIMMLQSDRLGNAGQTYAMEGADRGKILDAHGNVIATTLITASLYGNPKMILDPMDAAKKLVATFPDLNIDVVYKKLTAEKGFVWLKRNLSPQDQQRVIELGLPGLDFQFEKKRIYPQGNLFSHVLGVTDIDGNGTAGVEKQFDHILKDPNKEVQLSLSLPIQHILHNELKQSVEKFKAKGGSGMVISLKTGQILGMVSAPDFDPNNPKTMGGENAFNRNTLGVYEQGSVMKLLNTAFFLKYGKGGVHAVFDASQPLALGKFRIRDYRGGERRPLTVEEIFFHSSNIGSALMALSIGPEKQMEFLREVGLCDKPSIELPEKGRPLLPSKPSRGSCMTIAFGHGLAASPIQFMQSITNVLTEHHLPLSLLQNPERTPSSIGELIAEKDRKSLCALMLKTLEDGTARKAKVQGYLIGGKTGTAEKVEKGRYLKDGRNLTSFFGVFPLDNPEYLVFVSLDEPQAIQGTYGFTAGGWNAAPLGGRIITRIAPMLGVEPRFE</sequence>
<dbReference type="PANTHER" id="PTHR30627:SF1">
    <property type="entry name" value="PEPTIDOGLYCAN D,D-TRANSPEPTIDASE FTSI"/>
    <property type="match status" value="1"/>
</dbReference>
<dbReference type="RefSeq" id="WP_350332430.1">
    <property type="nucleotide sequence ID" value="NZ_CP054719.1"/>
</dbReference>
<dbReference type="InterPro" id="IPR050515">
    <property type="entry name" value="Beta-lactam/transpept"/>
</dbReference>
<keyword evidence="3 4" id="KW-0472">Membrane</keyword>
<dbReference type="EMBL" id="CP054719">
    <property type="protein sequence ID" value="QOL19685.1"/>
    <property type="molecule type" value="Genomic_DNA"/>
</dbReference>
<gene>
    <name evidence="7" type="primary">ftsI</name>
    <name evidence="7" type="ORF">CPBP_00450</name>
</gene>
<evidence type="ECO:0000256" key="4">
    <source>
        <dbReference type="SAM" id="Phobius"/>
    </source>
</evidence>
<reference evidence="7 8" key="1">
    <citation type="submission" date="2020-06" db="EMBL/GenBank/DDBJ databases">
        <title>The endosymbiont of the kinetoplastid Bodo saltans is a Paracaedibacter-like alpha-proteobacterium possessing a putative toxin-antitoxin system.</title>
        <authorList>
            <person name="Midha S."/>
            <person name="Rigden D.J."/>
            <person name="Siozios S."/>
            <person name="Hurst G.D.D."/>
            <person name="Jackson A.P."/>
        </authorList>
    </citation>
    <scope>NUCLEOTIDE SEQUENCE [LARGE SCALE GENOMIC DNA]</scope>
    <source>
        <strain evidence="7">Lake Konstanz</strain>
    </source>
</reference>
<dbReference type="Pfam" id="PF00905">
    <property type="entry name" value="Transpeptidase"/>
    <property type="match status" value="1"/>
</dbReference>
<dbReference type="GO" id="GO:0071555">
    <property type="term" value="P:cell wall organization"/>
    <property type="evidence" value="ECO:0007669"/>
    <property type="project" value="TreeGrafter"/>
</dbReference>
<keyword evidence="2 7" id="KW-0645">Protease</keyword>
<keyword evidence="2 7" id="KW-0121">Carboxypeptidase</keyword>